<dbReference type="PATRIC" id="fig|1221538.3.peg.412"/>
<evidence type="ECO:0000313" key="1">
    <source>
        <dbReference type="EMBL" id="ETO40669.1"/>
    </source>
</evidence>
<organism evidence="1 2">
    <name type="scientific">Fructilactobacillus florum 8D</name>
    <dbReference type="NCBI Taxonomy" id="1221538"/>
    <lineage>
        <taxon>Bacteria</taxon>
        <taxon>Bacillati</taxon>
        <taxon>Bacillota</taxon>
        <taxon>Bacilli</taxon>
        <taxon>Lactobacillales</taxon>
        <taxon>Lactobacillaceae</taxon>
        <taxon>Fructilactobacillus</taxon>
    </lineage>
</organism>
<comment type="caution">
    <text evidence="1">The sequence shown here is derived from an EMBL/GenBank/DDBJ whole genome shotgun (WGS) entry which is preliminary data.</text>
</comment>
<name>W9ELV7_9LACO</name>
<evidence type="ECO:0000313" key="2">
    <source>
        <dbReference type="Proteomes" id="UP000019474"/>
    </source>
</evidence>
<reference evidence="1 2" key="1">
    <citation type="submission" date="2012-08" db="EMBL/GenBank/DDBJ databases">
        <title>Genome sequencing of Lactobacillus florum 8D.</title>
        <authorList>
            <person name="Kim E.B."/>
            <person name="Marco M.L."/>
        </authorList>
    </citation>
    <scope>NUCLEOTIDE SEQUENCE [LARGE SCALE GENOMIC DNA]</scope>
    <source>
        <strain evidence="1 2">8D</strain>
    </source>
</reference>
<gene>
    <name evidence="1" type="ORF">B808_407</name>
</gene>
<sequence>MLNSKKMNNNKPWKTLFSNQIPVLNGHNRYKNLVSLINI</sequence>
<keyword evidence="2" id="KW-1185">Reference proteome</keyword>
<dbReference type="Proteomes" id="UP000019474">
    <property type="component" value="Unassembled WGS sequence"/>
</dbReference>
<accession>W9ELV7</accession>
<dbReference type="EMBL" id="ALXG01000016">
    <property type="protein sequence ID" value="ETO40669.1"/>
    <property type="molecule type" value="Genomic_DNA"/>
</dbReference>
<dbReference type="AlphaFoldDB" id="W9ELV7"/>
<protein>
    <submittedName>
        <fullName evidence="1">Uncharacterized protein</fullName>
    </submittedName>
</protein>
<proteinExistence type="predicted"/>